<organism evidence="2 3">
    <name type="scientific">Hirundo rustica rustica</name>
    <dbReference type="NCBI Taxonomy" id="333673"/>
    <lineage>
        <taxon>Eukaryota</taxon>
        <taxon>Metazoa</taxon>
        <taxon>Chordata</taxon>
        <taxon>Craniata</taxon>
        <taxon>Vertebrata</taxon>
        <taxon>Euteleostomi</taxon>
        <taxon>Archelosauria</taxon>
        <taxon>Archosauria</taxon>
        <taxon>Dinosauria</taxon>
        <taxon>Saurischia</taxon>
        <taxon>Theropoda</taxon>
        <taxon>Coelurosauria</taxon>
        <taxon>Aves</taxon>
        <taxon>Neognathae</taxon>
        <taxon>Neoaves</taxon>
        <taxon>Telluraves</taxon>
        <taxon>Australaves</taxon>
        <taxon>Passeriformes</taxon>
        <taxon>Sylvioidea</taxon>
        <taxon>Hirundinidae</taxon>
        <taxon>Hirundo</taxon>
    </lineage>
</organism>
<accession>A0A3M0KRY9</accession>
<sequence length="122" mass="13505">MIKGIEGKLYEEQRRSFGLFSLEKWRLREDLIVINNSLRRGREVEGLKLYQRSPEDWILGKDSSPRGCLGMEEGPEGSDQSTKLDRAQEASQAPGGTLGVSCAEPGAGFNNPCGFLPIQHVL</sequence>
<dbReference type="Proteomes" id="UP000269221">
    <property type="component" value="Unassembled WGS sequence"/>
</dbReference>
<reference evidence="2 3" key="1">
    <citation type="submission" date="2018-07" db="EMBL/GenBank/DDBJ databases">
        <title>A high quality draft genome assembly of the barn swallow (H. rustica rustica).</title>
        <authorList>
            <person name="Formenti G."/>
            <person name="Chiara M."/>
            <person name="Poveda L."/>
            <person name="Francoijs K.-J."/>
            <person name="Bonisoli-Alquati A."/>
            <person name="Canova L."/>
            <person name="Gianfranceschi L."/>
            <person name="Horner D.S."/>
            <person name="Saino N."/>
        </authorList>
    </citation>
    <scope>NUCLEOTIDE SEQUENCE [LARGE SCALE GENOMIC DNA]</scope>
    <source>
        <strain evidence="2">Chelidonia</strain>
        <tissue evidence="2">Blood</tissue>
    </source>
</reference>
<dbReference type="EMBL" id="QRBI01000104">
    <property type="protein sequence ID" value="RMC15955.1"/>
    <property type="molecule type" value="Genomic_DNA"/>
</dbReference>
<evidence type="ECO:0000256" key="1">
    <source>
        <dbReference type="SAM" id="MobiDB-lite"/>
    </source>
</evidence>
<proteinExistence type="predicted"/>
<keyword evidence="3" id="KW-1185">Reference proteome</keyword>
<protein>
    <submittedName>
        <fullName evidence="2">Uncharacterized protein</fullName>
    </submittedName>
</protein>
<feature type="region of interest" description="Disordered" evidence="1">
    <location>
        <begin position="61"/>
        <end position="101"/>
    </location>
</feature>
<evidence type="ECO:0000313" key="3">
    <source>
        <dbReference type="Proteomes" id="UP000269221"/>
    </source>
</evidence>
<gene>
    <name evidence="2" type="ORF">DUI87_08162</name>
</gene>
<comment type="caution">
    <text evidence="2">The sequence shown here is derived from an EMBL/GenBank/DDBJ whole genome shotgun (WGS) entry which is preliminary data.</text>
</comment>
<dbReference type="AlphaFoldDB" id="A0A3M0KRY9"/>
<name>A0A3M0KRY9_HIRRU</name>
<dbReference type="OrthoDB" id="276744at2759"/>
<evidence type="ECO:0000313" key="2">
    <source>
        <dbReference type="EMBL" id="RMC15955.1"/>
    </source>
</evidence>